<feature type="transmembrane region" description="Helical" evidence="7">
    <location>
        <begin position="146"/>
        <end position="167"/>
    </location>
</feature>
<keyword evidence="3 6" id="KW-0812">Transmembrane</keyword>
<evidence type="ECO:0000256" key="1">
    <source>
        <dbReference type="ARBA" id="ARBA00004141"/>
    </source>
</evidence>
<keyword evidence="9" id="KW-1185">Reference proteome</keyword>
<keyword evidence="4 7" id="KW-1133">Transmembrane helix</keyword>
<dbReference type="Proteomes" id="UP001497444">
    <property type="component" value="Chromosome 2"/>
</dbReference>
<feature type="transmembrane region" description="Helical" evidence="7">
    <location>
        <begin position="261"/>
        <end position="281"/>
    </location>
</feature>
<dbReference type="Pfam" id="PF00230">
    <property type="entry name" value="MIP"/>
    <property type="match status" value="1"/>
</dbReference>
<dbReference type="InterPro" id="IPR022357">
    <property type="entry name" value="MIP_CS"/>
</dbReference>
<protein>
    <submittedName>
        <fullName evidence="8">Uncharacterized protein</fullName>
    </submittedName>
</protein>
<feature type="transmembrane region" description="Helical" evidence="7">
    <location>
        <begin position="187"/>
        <end position="211"/>
    </location>
</feature>
<evidence type="ECO:0000313" key="8">
    <source>
        <dbReference type="EMBL" id="CAK9267692.1"/>
    </source>
</evidence>
<dbReference type="EMBL" id="OZ020097">
    <property type="protein sequence ID" value="CAK9267692.1"/>
    <property type="molecule type" value="Genomic_DNA"/>
</dbReference>
<feature type="transmembrane region" description="Helical" evidence="7">
    <location>
        <begin position="122"/>
        <end position="139"/>
    </location>
</feature>
<evidence type="ECO:0000313" key="9">
    <source>
        <dbReference type="Proteomes" id="UP001497444"/>
    </source>
</evidence>
<evidence type="ECO:0000256" key="6">
    <source>
        <dbReference type="RuleBase" id="RU000477"/>
    </source>
</evidence>
<dbReference type="InterPro" id="IPR000425">
    <property type="entry name" value="MIP"/>
</dbReference>
<evidence type="ECO:0000256" key="2">
    <source>
        <dbReference type="ARBA" id="ARBA00022448"/>
    </source>
</evidence>
<dbReference type="PANTHER" id="PTHR45724:SF19">
    <property type="entry name" value="AQUAPORIN NIP6-1"/>
    <property type="match status" value="1"/>
</dbReference>
<proteinExistence type="inferred from homology"/>
<gene>
    <name evidence="8" type="ORF">CSSPJE1EN1_LOCUS13170</name>
</gene>
<feature type="transmembrane region" description="Helical" evidence="7">
    <location>
        <begin position="302"/>
        <end position="320"/>
    </location>
</feature>
<evidence type="ECO:0000256" key="7">
    <source>
        <dbReference type="SAM" id="Phobius"/>
    </source>
</evidence>
<keyword evidence="5 7" id="KW-0472">Membrane</keyword>
<feature type="transmembrane region" description="Helical" evidence="7">
    <location>
        <begin position="232"/>
        <end position="255"/>
    </location>
</feature>
<organism evidence="8 9">
    <name type="scientific">Sphagnum jensenii</name>
    <dbReference type="NCBI Taxonomy" id="128206"/>
    <lineage>
        <taxon>Eukaryota</taxon>
        <taxon>Viridiplantae</taxon>
        <taxon>Streptophyta</taxon>
        <taxon>Embryophyta</taxon>
        <taxon>Bryophyta</taxon>
        <taxon>Sphagnophytina</taxon>
        <taxon>Sphagnopsida</taxon>
        <taxon>Sphagnales</taxon>
        <taxon>Sphagnaceae</taxon>
        <taxon>Sphagnum</taxon>
    </lineage>
</organism>
<dbReference type="PROSITE" id="PS00221">
    <property type="entry name" value="MIP"/>
    <property type="match status" value="1"/>
</dbReference>
<comment type="similarity">
    <text evidence="6">Belongs to the MIP/aquaporin (TC 1.A.8) family.</text>
</comment>
<dbReference type="InterPro" id="IPR034294">
    <property type="entry name" value="Aquaporin_transptr"/>
</dbReference>
<keyword evidence="2 6" id="KW-0813">Transport</keyword>
<dbReference type="PANTHER" id="PTHR45724">
    <property type="entry name" value="AQUAPORIN NIP2-1"/>
    <property type="match status" value="1"/>
</dbReference>
<dbReference type="SUPFAM" id="SSF81338">
    <property type="entry name" value="Aquaporin-like"/>
    <property type="match status" value="1"/>
</dbReference>
<dbReference type="PRINTS" id="PR00783">
    <property type="entry name" value="MINTRINSICP"/>
</dbReference>
<reference evidence="8 9" key="1">
    <citation type="submission" date="2024-02" db="EMBL/GenBank/DDBJ databases">
        <authorList>
            <consortium name="ELIXIR-Norway"/>
            <consortium name="Elixir Norway"/>
        </authorList>
    </citation>
    <scope>NUCLEOTIDE SEQUENCE [LARGE SCALE GENOMIC DNA]</scope>
</reference>
<comment type="subcellular location">
    <subcellularLocation>
        <location evidence="1">Membrane</location>
        <topology evidence="1">Multi-pass membrane protein</topology>
    </subcellularLocation>
</comment>
<evidence type="ECO:0000256" key="4">
    <source>
        <dbReference type="ARBA" id="ARBA00022989"/>
    </source>
</evidence>
<name>A0ABP0WMR6_9BRYO</name>
<sequence>MYVEVVLHALRRCRKASCVYERSTTSSLSLVASAVVQSSSAGLRAVSEYRKDFCCHNGSEDVYDQIAAYSSMLRAPLLTASRGRPFDKLLCSTMAEADHIPATTPAVITSYLNILKRAGAEFMAVFLVVFMAGGTTIVNTQINGDLTLMGLAIAGGIPVMLMIYAIGGISGAHMNPAVSLAFASKGVFPFAMVPVYAFAQVLGSTTAAALLRGLFNDPQALITFPYMGSGKAFIVEAISGFNLAYVATAVTTGFYTSGELAGIAVAATVIINILFAGPVSGASMNPARSLGAAIVANSYHGIWIYMLAPTIGALAGAWIHKLVQIQ</sequence>
<evidence type="ECO:0000256" key="3">
    <source>
        <dbReference type="ARBA" id="ARBA00022692"/>
    </source>
</evidence>
<evidence type="ECO:0000256" key="5">
    <source>
        <dbReference type="ARBA" id="ARBA00023136"/>
    </source>
</evidence>
<dbReference type="InterPro" id="IPR023271">
    <property type="entry name" value="Aquaporin-like"/>
</dbReference>
<dbReference type="Gene3D" id="1.20.1080.10">
    <property type="entry name" value="Glycerol uptake facilitator protein"/>
    <property type="match status" value="1"/>
</dbReference>
<accession>A0ABP0WMR6</accession>